<reference evidence="3 4" key="1">
    <citation type="submission" date="2019-03" db="EMBL/GenBank/DDBJ databases">
        <title>Genomic Encyclopedia of Type Strains, Phase IV (KMG-V): Genome sequencing to study the core and pangenomes of soil and plant-associated prokaryotes.</title>
        <authorList>
            <person name="Whitman W."/>
        </authorList>
    </citation>
    <scope>NUCLEOTIDE SEQUENCE [LARGE SCALE GENOMIC DNA]</scope>
    <source>
        <strain evidence="1 4">Gr42</strain>
        <strain evidence="2 3">IE4868</strain>
    </source>
</reference>
<organism evidence="1 4">
    <name type="scientific">Rhizobium azibense</name>
    <dbReference type="NCBI Taxonomy" id="1136135"/>
    <lineage>
        <taxon>Bacteria</taxon>
        <taxon>Pseudomonadati</taxon>
        <taxon>Pseudomonadota</taxon>
        <taxon>Alphaproteobacteria</taxon>
        <taxon>Hyphomicrobiales</taxon>
        <taxon>Rhizobiaceae</taxon>
        <taxon>Rhizobium/Agrobacterium group</taxon>
        <taxon>Rhizobium</taxon>
    </lineage>
</organism>
<dbReference type="Proteomes" id="UP000295547">
    <property type="component" value="Unassembled WGS sequence"/>
</dbReference>
<protein>
    <submittedName>
        <fullName evidence="1">Uncharacterized protein</fullName>
    </submittedName>
</protein>
<dbReference type="Proteomes" id="UP000295507">
    <property type="component" value="Unassembled WGS sequence"/>
</dbReference>
<evidence type="ECO:0000313" key="2">
    <source>
        <dbReference type="EMBL" id="TCU36717.1"/>
    </source>
</evidence>
<evidence type="ECO:0000313" key="4">
    <source>
        <dbReference type="Proteomes" id="UP000295547"/>
    </source>
</evidence>
<dbReference type="AlphaFoldDB" id="A0A4R3QPV2"/>
<gene>
    <name evidence="2" type="ORF">EV129_107285</name>
    <name evidence="1" type="ORF">EV130_108284</name>
</gene>
<keyword evidence="4" id="KW-1185">Reference proteome</keyword>
<evidence type="ECO:0000313" key="3">
    <source>
        <dbReference type="Proteomes" id="UP000295507"/>
    </source>
</evidence>
<dbReference type="EMBL" id="SMBK01000007">
    <property type="protein sequence ID" value="TCU36717.1"/>
    <property type="molecule type" value="Genomic_DNA"/>
</dbReference>
<dbReference type="EMBL" id="SMBJ01000008">
    <property type="protein sequence ID" value="TCU23139.1"/>
    <property type="molecule type" value="Genomic_DNA"/>
</dbReference>
<evidence type="ECO:0000313" key="1">
    <source>
        <dbReference type="EMBL" id="TCU23139.1"/>
    </source>
</evidence>
<sequence>MGQGSPILLTFRPLLAAMFSTSQAGRLVAMALMEYARAMCKSPASMQI</sequence>
<name>A0A4R3QPV2_9HYPH</name>
<accession>A0A4R3QPV2</accession>
<comment type="caution">
    <text evidence="1">The sequence shown here is derived from an EMBL/GenBank/DDBJ whole genome shotgun (WGS) entry which is preliminary data.</text>
</comment>
<proteinExistence type="predicted"/>